<proteinExistence type="predicted"/>
<evidence type="ECO:0000313" key="2">
    <source>
        <dbReference type="EMBL" id="SFU65077.1"/>
    </source>
</evidence>
<reference evidence="3" key="1">
    <citation type="submission" date="2016-10" db="EMBL/GenBank/DDBJ databases">
        <authorList>
            <person name="Varghese N."/>
            <person name="Submissions S."/>
        </authorList>
    </citation>
    <scope>NUCLEOTIDE SEQUENCE [LARGE SCALE GENOMIC DNA]</scope>
    <source>
        <strain evidence="3">CGMCC 1.11014</strain>
    </source>
</reference>
<keyword evidence="1" id="KW-0812">Transmembrane</keyword>
<keyword evidence="1" id="KW-1133">Transmembrane helix</keyword>
<gene>
    <name evidence="2" type="ORF">SAMN05216552_1006233</name>
</gene>
<organism evidence="2 3">
    <name type="scientific">Pseudoduganella namucuonensis</name>
    <dbReference type="NCBI Taxonomy" id="1035707"/>
    <lineage>
        <taxon>Bacteria</taxon>
        <taxon>Pseudomonadati</taxon>
        <taxon>Pseudomonadota</taxon>
        <taxon>Betaproteobacteria</taxon>
        <taxon>Burkholderiales</taxon>
        <taxon>Oxalobacteraceae</taxon>
        <taxon>Telluria group</taxon>
        <taxon>Pseudoduganella</taxon>
    </lineage>
</organism>
<dbReference type="OrthoDB" id="9815959at2"/>
<feature type="transmembrane region" description="Helical" evidence="1">
    <location>
        <begin position="104"/>
        <end position="126"/>
    </location>
</feature>
<keyword evidence="1" id="KW-0472">Membrane</keyword>
<protein>
    <submittedName>
        <fullName evidence="2">Uncharacterized protein</fullName>
    </submittedName>
</protein>
<dbReference type="Gene3D" id="3.30.700.10">
    <property type="entry name" value="Glycoprotein, Type 4 Pilin"/>
    <property type="match status" value="1"/>
</dbReference>
<sequence length="136" mass="15247">MTNPYLPPTSDVSTAYPDSENTSGMGSGAVIPPGVKGWSWGAFLWNWIWAIGNKTWIGLLALIPYVGFIVGIYLGFKGRELAWRNKRWDSLEEFNRVQRKWTKWGLIIFVGFAVVGILAAVAIPAYSDYTQRARGF</sequence>
<feature type="transmembrane region" description="Helical" evidence="1">
    <location>
        <begin position="56"/>
        <end position="76"/>
    </location>
</feature>
<name>A0A1I7HWQ5_9BURK</name>
<dbReference type="Proteomes" id="UP000199391">
    <property type="component" value="Unassembled WGS sequence"/>
</dbReference>
<dbReference type="AlphaFoldDB" id="A0A1I7HWQ5"/>
<accession>A0A1I7HWQ5</accession>
<dbReference type="EMBL" id="FPBO01000006">
    <property type="protein sequence ID" value="SFU65077.1"/>
    <property type="molecule type" value="Genomic_DNA"/>
</dbReference>
<keyword evidence="3" id="KW-1185">Reference proteome</keyword>
<evidence type="ECO:0000313" key="3">
    <source>
        <dbReference type="Proteomes" id="UP000199391"/>
    </source>
</evidence>
<evidence type="ECO:0000256" key="1">
    <source>
        <dbReference type="SAM" id="Phobius"/>
    </source>
</evidence>